<dbReference type="Proteomes" id="UP000292003">
    <property type="component" value="Unassembled WGS sequence"/>
</dbReference>
<sequence>MKRFSERNPVRVGVVGGVLMLAAGLLTFYAGELPGVGGTTYTAQFREAAGLKAGDEVRVAGVKVGEVDDVELTGRHVTVTFESQVWLGDRTSAAIKIKTLLGQKNLVLDPLGTGELTDAIPLDRTMTPYDVNDAFGELATTVGKLDTNQLAESFRVLSGTFSAASPEDVRATLRGLAELSTVISSRDAELKSLLGNLGTVSRTVAERTGEFQRLITDGGVLLDELNRRRQAIASLLTGTQELSRQISGLVADNRAQLGPALEQLDRVTEVLRRNQSELDRSLRLAGPFYRLLGNVVRTGPWLDTYLCGLVPAPGGGCVPPKPGGR</sequence>
<evidence type="ECO:0000259" key="2">
    <source>
        <dbReference type="Pfam" id="PF02470"/>
    </source>
</evidence>
<protein>
    <submittedName>
        <fullName evidence="4">MCE family protein</fullName>
    </submittedName>
</protein>
<dbReference type="PANTHER" id="PTHR33371:SF18">
    <property type="entry name" value="MCE-FAMILY PROTEIN MCE3C"/>
    <property type="match status" value="1"/>
</dbReference>
<name>A0A4V2EMP4_9PSEU</name>
<reference evidence="4 5" key="1">
    <citation type="submission" date="2019-02" db="EMBL/GenBank/DDBJ databases">
        <title>Draft genome sequence of Amycolatopsis sp. 8-3EHSu isolated from roots of Suaeda maritima.</title>
        <authorList>
            <person name="Duangmal K."/>
            <person name="Chantavorakit T."/>
        </authorList>
    </citation>
    <scope>NUCLEOTIDE SEQUENCE [LARGE SCALE GENOMIC DNA]</scope>
    <source>
        <strain evidence="4 5">8-3EHSu</strain>
    </source>
</reference>
<dbReference type="GO" id="GO:0005576">
    <property type="term" value="C:extracellular region"/>
    <property type="evidence" value="ECO:0007669"/>
    <property type="project" value="TreeGrafter"/>
</dbReference>
<keyword evidence="1" id="KW-0472">Membrane</keyword>
<evidence type="ECO:0000313" key="4">
    <source>
        <dbReference type="EMBL" id="RZQ65815.1"/>
    </source>
</evidence>
<dbReference type="InterPro" id="IPR024516">
    <property type="entry name" value="Mce_C"/>
</dbReference>
<evidence type="ECO:0000313" key="5">
    <source>
        <dbReference type="Proteomes" id="UP000292003"/>
    </source>
</evidence>
<gene>
    <name evidence="4" type="ORF">EWH70_01665</name>
</gene>
<dbReference type="Pfam" id="PF11887">
    <property type="entry name" value="Mce4_CUP1"/>
    <property type="match status" value="1"/>
</dbReference>
<keyword evidence="1" id="KW-1133">Transmembrane helix</keyword>
<dbReference type="EMBL" id="SFCC01000001">
    <property type="protein sequence ID" value="RZQ65815.1"/>
    <property type="molecule type" value="Genomic_DNA"/>
</dbReference>
<dbReference type="AlphaFoldDB" id="A0A4V2EMP4"/>
<feature type="transmembrane region" description="Helical" evidence="1">
    <location>
        <begin position="12"/>
        <end position="31"/>
    </location>
</feature>
<proteinExistence type="predicted"/>
<dbReference type="InterPro" id="IPR003399">
    <property type="entry name" value="Mce/MlaD"/>
</dbReference>
<evidence type="ECO:0000259" key="3">
    <source>
        <dbReference type="Pfam" id="PF11887"/>
    </source>
</evidence>
<keyword evidence="1" id="KW-0812">Transmembrane</keyword>
<keyword evidence="5" id="KW-1185">Reference proteome</keyword>
<evidence type="ECO:0000256" key="1">
    <source>
        <dbReference type="SAM" id="Phobius"/>
    </source>
</evidence>
<dbReference type="PANTHER" id="PTHR33371">
    <property type="entry name" value="INTERMEMBRANE PHOSPHOLIPID TRANSPORT SYSTEM BINDING PROTEIN MLAD-RELATED"/>
    <property type="match status" value="1"/>
</dbReference>
<organism evidence="4 5">
    <name type="scientific">Amycolatopsis suaedae</name>
    <dbReference type="NCBI Taxonomy" id="2510978"/>
    <lineage>
        <taxon>Bacteria</taxon>
        <taxon>Bacillati</taxon>
        <taxon>Actinomycetota</taxon>
        <taxon>Actinomycetes</taxon>
        <taxon>Pseudonocardiales</taxon>
        <taxon>Pseudonocardiaceae</taxon>
        <taxon>Amycolatopsis</taxon>
    </lineage>
</organism>
<dbReference type="InterPro" id="IPR005693">
    <property type="entry name" value="Mce"/>
</dbReference>
<dbReference type="PRINTS" id="PR01782">
    <property type="entry name" value="MCEVIRFACTOR"/>
</dbReference>
<comment type="caution">
    <text evidence="4">The sequence shown here is derived from an EMBL/GenBank/DDBJ whole genome shotgun (WGS) entry which is preliminary data.</text>
</comment>
<dbReference type="Pfam" id="PF02470">
    <property type="entry name" value="MlaD"/>
    <property type="match status" value="1"/>
</dbReference>
<feature type="domain" description="Mammalian cell entry C-terminal" evidence="3">
    <location>
        <begin position="118"/>
        <end position="282"/>
    </location>
</feature>
<dbReference type="NCBIfam" id="TIGR00996">
    <property type="entry name" value="Mtu_fam_mce"/>
    <property type="match status" value="1"/>
</dbReference>
<dbReference type="InterPro" id="IPR052336">
    <property type="entry name" value="MlaD_Phospholipid_Transporter"/>
</dbReference>
<feature type="domain" description="Mce/MlaD" evidence="2">
    <location>
        <begin position="38"/>
        <end position="110"/>
    </location>
</feature>
<accession>A0A4V2EMP4</accession>
<dbReference type="RefSeq" id="WP_130473383.1">
    <property type="nucleotide sequence ID" value="NZ_SFCC01000001.1"/>
</dbReference>
<dbReference type="OrthoDB" id="5241191at2"/>